<dbReference type="AlphaFoldDB" id="A0A4R7HYF3"/>
<keyword evidence="3" id="KW-1185">Reference proteome</keyword>
<feature type="transmembrane region" description="Helical" evidence="1">
    <location>
        <begin position="149"/>
        <end position="165"/>
    </location>
</feature>
<accession>A0A4R7HYF3</accession>
<evidence type="ECO:0000313" key="3">
    <source>
        <dbReference type="Proteomes" id="UP000294558"/>
    </source>
</evidence>
<dbReference type="RefSeq" id="WP_133868647.1">
    <property type="nucleotide sequence ID" value="NZ_JAVJPS010000012.1"/>
</dbReference>
<proteinExistence type="predicted"/>
<organism evidence="2 3">
    <name type="scientific">Ilumatobacter fluminis</name>
    <dbReference type="NCBI Taxonomy" id="467091"/>
    <lineage>
        <taxon>Bacteria</taxon>
        <taxon>Bacillati</taxon>
        <taxon>Actinomycetota</taxon>
        <taxon>Acidimicrobiia</taxon>
        <taxon>Acidimicrobiales</taxon>
        <taxon>Ilumatobacteraceae</taxon>
        <taxon>Ilumatobacter</taxon>
    </lineage>
</organism>
<dbReference type="GO" id="GO:0016780">
    <property type="term" value="F:phosphotransferase activity, for other substituted phosphate groups"/>
    <property type="evidence" value="ECO:0007669"/>
    <property type="project" value="InterPro"/>
</dbReference>
<dbReference type="Pfam" id="PF01066">
    <property type="entry name" value="CDP-OH_P_transf"/>
    <property type="match status" value="1"/>
</dbReference>
<evidence type="ECO:0000313" key="2">
    <source>
        <dbReference type="EMBL" id="TDT16252.1"/>
    </source>
</evidence>
<dbReference type="EMBL" id="SOAU01000001">
    <property type="protein sequence ID" value="TDT16252.1"/>
    <property type="molecule type" value="Genomic_DNA"/>
</dbReference>
<dbReference type="Proteomes" id="UP000294558">
    <property type="component" value="Unassembled WGS sequence"/>
</dbReference>
<dbReference type="GO" id="GO:0016020">
    <property type="term" value="C:membrane"/>
    <property type="evidence" value="ECO:0007669"/>
    <property type="project" value="InterPro"/>
</dbReference>
<sequence>MFDGSFRKPVDAAVKPIGAALRKTGLTPDHLTIVGLLIGAGAAVAVGAGRLRLGLLLVILAALPDLLDGALAKASKSASQRGAFFDSTVDRITDALLLGGITYYFAETEDPRLTVLPFAVMAVSSVISYQRAKAESLGLDAKGGLMERAERIVVLCVGLFLEPWVDGALVWILWGMLVLSTITAIQRFVKVWTQAEVAPVTQARIDLRRERREERREARVARRRTRVPLRERVPRRPQ</sequence>
<keyword evidence="2" id="KW-0808">Transferase</keyword>
<keyword evidence="1" id="KW-1133">Transmembrane helix</keyword>
<dbReference type="InterPro" id="IPR000462">
    <property type="entry name" value="CDP-OH_P_trans"/>
</dbReference>
<dbReference type="InterPro" id="IPR043130">
    <property type="entry name" value="CDP-OH_PTrfase_TM_dom"/>
</dbReference>
<feature type="transmembrane region" description="Helical" evidence="1">
    <location>
        <begin position="31"/>
        <end position="48"/>
    </location>
</feature>
<name>A0A4R7HYF3_9ACTN</name>
<protein>
    <submittedName>
        <fullName evidence="2">CDP-diacylglycerol--glycerol-3-phosphate 3-phosphatidyltransferase</fullName>
    </submittedName>
</protein>
<reference evidence="2 3" key="1">
    <citation type="submission" date="2019-03" db="EMBL/GenBank/DDBJ databases">
        <title>Sequencing the genomes of 1000 actinobacteria strains.</title>
        <authorList>
            <person name="Klenk H.-P."/>
        </authorList>
    </citation>
    <scope>NUCLEOTIDE SEQUENCE [LARGE SCALE GENOMIC DNA]</scope>
    <source>
        <strain evidence="2 3">DSM 18936</strain>
    </source>
</reference>
<dbReference type="Gene3D" id="1.20.120.1760">
    <property type="match status" value="1"/>
</dbReference>
<dbReference type="OrthoDB" id="116551at2"/>
<dbReference type="GO" id="GO:0008654">
    <property type="term" value="P:phospholipid biosynthetic process"/>
    <property type="evidence" value="ECO:0007669"/>
    <property type="project" value="InterPro"/>
</dbReference>
<gene>
    <name evidence="2" type="ORF">BDK89_1836</name>
</gene>
<evidence type="ECO:0000256" key="1">
    <source>
        <dbReference type="SAM" id="Phobius"/>
    </source>
</evidence>
<comment type="caution">
    <text evidence="2">The sequence shown here is derived from an EMBL/GenBank/DDBJ whole genome shotgun (WGS) entry which is preliminary data.</text>
</comment>
<keyword evidence="1" id="KW-0472">Membrane</keyword>
<keyword evidence="1" id="KW-0812">Transmembrane</keyword>